<sequence length="1132" mass="125682">MVRATRRPSEASPSGTRGKAIHGPKPDSESKYRPSSSKSGHDVEDAMGIPGVSVVDFAPGSMLRLPSIIVTAEPEPGTEAATPSSIFEPVPDQDVLFSSLAVPGFDRKASIEVADPKRHASELYIGGQEPIDVHSELDIATPAAVPSEDAVPLPDILINAPPEDDLPAYRVDLKPRQQRTGQSVLLHPPEDSMLPSIRWRHLEPIDDEDYIPEFPEPLTDPWRPPEAPPKPTKPLGTYFWPPPNGDPRHRDSFLALAFPRNSKGKTQGTLRHFWFYPVTKELPSIGSVLEDGQIWPPRRKHVSWLLKAMGVPVPHDEGDSEGPDYAAEVDESLSELLCERLSDFLARQPSRRSFSNDSPVNSSTGGSTKQSTSSSQQSVAEDEAFNEPISTDGAGFGEPRPGLSRSEAGPSASNTKLGKAPHHVQRPKSSSDPLPPSNIGASSAAATSQAPTRSRRASTTALGGTSQTRPPISNIEPGQKAGRPPRRTHRPRAFHQLIHSGRKKHWKAPIPTDPPGPEDLDLPYQHKFLIDANVLLPSVREIFVDKPEEKKPPPPLRRYSVAPDNDSADIGPDDKSGEGGAKLSAKDKGKGVDRSTQGGGGSPKSGRATELDALESTGAEEGDAKGKKKRKKKRAPTVKLPPAFTVPPPGDESHKPKKKKLNLAEFEDKEEDDNYRPRGATISLEPIVENQPLRFPRNVPRADIDPKEEEKFDPDDPLFTWYFPRKSPDYWEMLDDVAKMFEDLQIQDMTLKHFQRPIDYVTVLLCLSNVVFAEMFETLQEKVTDGQYRIEFVTNGRTGVNLYLSAYSREHTYIAKSWMHKVNMQVDIAKQESPRSVLQYISLIECVERGLVHDKFKSWGRIPDAQFNTWTDIDSPTVIHEVGIAESRQELYRRCKRYLVDIPNVNVVIAIKVDSSECDWAELLLLARDPGDDQICLLHNWVRIWGHGAVNTGSLMYYPSDFLEIEDRWKIPVIHMRPLRILDGPRTPIVKITFGELGRMVSLAKWENQALMGYVAKPLPWPAGYGNLKAIERLSVLGEERKPPPDFARTLAVAAAVGDHTWVEPFVADEWREEAKRELDEWTENPEIVAGESPEEISEPEEESSSESETDSSDEDEEEGPPIWPPGVTGLI</sequence>
<feature type="compositionally biased region" description="Polar residues" evidence="1">
    <location>
        <begin position="351"/>
        <end position="361"/>
    </location>
</feature>
<dbReference type="InParanoid" id="A0A1J7JMS0"/>
<dbReference type="EMBL" id="KV875096">
    <property type="protein sequence ID" value="OIW30604.1"/>
    <property type="molecule type" value="Genomic_DNA"/>
</dbReference>
<gene>
    <name evidence="2" type="ORF">CONLIGDRAFT_700143</name>
</gene>
<protein>
    <submittedName>
        <fullName evidence="2">Uncharacterized protein</fullName>
    </submittedName>
</protein>
<feature type="compositionally biased region" description="Acidic residues" evidence="1">
    <location>
        <begin position="1093"/>
        <end position="1120"/>
    </location>
</feature>
<feature type="region of interest" description="Disordered" evidence="1">
    <location>
        <begin position="1077"/>
        <end position="1132"/>
    </location>
</feature>
<feature type="region of interest" description="Disordered" evidence="1">
    <location>
        <begin position="1"/>
        <end position="49"/>
    </location>
</feature>
<name>A0A1J7JMS0_9PEZI</name>
<keyword evidence="3" id="KW-1185">Reference proteome</keyword>
<dbReference type="OrthoDB" id="5234758at2759"/>
<feature type="region of interest" description="Disordered" evidence="1">
    <location>
        <begin position="545"/>
        <end position="659"/>
    </location>
</feature>
<feature type="compositionally biased region" description="Basic residues" evidence="1">
    <location>
        <begin position="626"/>
        <end position="636"/>
    </location>
</feature>
<feature type="compositionally biased region" description="Low complexity" evidence="1">
    <location>
        <begin position="362"/>
        <end position="378"/>
    </location>
</feature>
<proteinExistence type="predicted"/>
<dbReference type="AlphaFoldDB" id="A0A1J7JMS0"/>
<evidence type="ECO:0000313" key="2">
    <source>
        <dbReference type="EMBL" id="OIW30604.1"/>
    </source>
</evidence>
<dbReference type="Proteomes" id="UP000182658">
    <property type="component" value="Unassembled WGS sequence"/>
</dbReference>
<feature type="compositionally biased region" description="Polar residues" evidence="1">
    <location>
        <begin position="462"/>
        <end position="471"/>
    </location>
</feature>
<reference evidence="2 3" key="1">
    <citation type="submission" date="2016-10" db="EMBL/GenBank/DDBJ databases">
        <title>Draft genome sequence of Coniochaeta ligniaria NRRL30616, a lignocellulolytic fungus for bioabatement of inhibitors in plant biomass hydrolysates.</title>
        <authorList>
            <consortium name="DOE Joint Genome Institute"/>
            <person name="Jimenez D.J."/>
            <person name="Hector R.E."/>
            <person name="Riley R."/>
            <person name="Sun H."/>
            <person name="Grigoriev I.V."/>
            <person name="Van Elsas J.D."/>
            <person name="Nichols N.N."/>
        </authorList>
    </citation>
    <scope>NUCLEOTIDE SEQUENCE [LARGE SCALE GENOMIC DNA]</scope>
    <source>
        <strain evidence="2 3">NRRL 30616</strain>
    </source>
</reference>
<feature type="compositionally biased region" description="Basic and acidic residues" evidence="1">
    <location>
        <begin position="584"/>
        <end position="593"/>
    </location>
</feature>
<evidence type="ECO:0000313" key="3">
    <source>
        <dbReference type="Proteomes" id="UP000182658"/>
    </source>
</evidence>
<organism evidence="2 3">
    <name type="scientific">Coniochaeta ligniaria NRRL 30616</name>
    <dbReference type="NCBI Taxonomy" id="1408157"/>
    <lineage>
        <taxon>Eukaryota</taxon>
        <taxon>Fungi</taxon>
        <taxon>Dikarya</taxon>
        <taxon>Ascomycota</taxon>
        <taxon>Pezizomycotina</taxon>
        <taxon>Sordariomycetes</taxon>
        <taxon>Sordariomycetidae</taxon>
        <taxon>Coniochaetales</taxon>
        <taxon>Coniochaetaceae</taxon>
        <taxon>Coniochaeta</taxon>
    </lineage>
</organism>
<evidence type="ECO:0000256" key="1">
    <source>
        <dbReference type="SAM" id="MobiDB-lite"/>
    </source>
</evidence>
<accession>A0A1J7JMS0</accession>
<feature type="compositionally biased region" description="Basic residues" evidence="1">
    <location>
        <begin position="483"/>
        <end position="493"/>
    </location>
</feature>
<feature type="compositionally biased region" description="Low complexity" evidence="1">
    <location>
        <begin position="441"/>
        <end position="461"/>
    </location>
</feature>
<feature type="region of interest" description="Disordered" evidence="1">
    <location>
        <begin position="349"/>
        <end position="519"/>
    </location>
</feature>